<feature type="transmembrane region" description="Helical" evidence="8">
    <location>
        <begin position="211"/>
        <end position="236"/>
    </location>
</feature>
<accession>A0ABZ2C2F3</accession>
<protein>
    <submittedName>
        <fullName evidence="10">PotB-like ABC transporter permease</fullName>
    </submittedName>
</protein>
<organism evidence="10 11">
    <name type="scientific">Candidatus Bealeia paramacronuclearis</name>
    <dbReference type="NCBI Taxonomy" id="1921001"/>
    <lineage>
        <taxon>Bacteria</taxon>
        <taxon>Pseudomonadati</taxon>
        <taxon>Pseudomonadota</taxon>
        <taxon>Alphaproteobacteria</taxon>
        <taxon>Holosporales</taxon>
        <taxon>Holosporaceae</taxon>
        <taxon>Candidatus Bealeia</taxon>
    </lineage>
</organism>
<evidence type="ECO:0000313" key="10">
    <source>
        <dbReference type="EMBL" id="WVX66565.1"/>
    </source>
</evidence>
<comment type="subcellular location">
    <subcellularLocation>
        <location evidence="1 8">Cell membrane</location>
        <topology evidence="1 8">Multi-pass membrane protein</topology>
    </subcellularLocation>
</comment>
<evidence type="ECO:0000256" key="3">
    <source>
        <dbReference type="ARBA" id="ARBA00022448"/>
    </source>
</evidence>
<name>A0ABZ2C2F3_9PROT</name>
<gene>
    <name evidence="10" type="ORF">Bealeia1_00744</name>
</gene>
<feature type="domain" description="ABC transmembrane type-1" evidence="9">
    <location>
        <begin position="82"/>
        <end position="288"/>
    </location>
</feature>
<feature type="transmembrane region" description="Helical" evidence="8">
    <location>
        <begin position="116"/>
        <end position="138"/>
    </location>
</feature>
<keyword evidence="7 8" id="KW-0472">Membrane</keyword>
<dbReference type="PROSITE" id="PS50928">
    <property type="entry name" value="ABC_TM1"/>
    <property type="match status" value="1"/>
</dbReference>
<evidence type="ECO:0000256" key="4">
    <source>
        <dbReference type="ARBA" id="ARBA00022475"/>
    </source>
</evidence>
<reference evidence="10 11" key="1">
    <citation type="journal article" date="2024" name="Environ. Microbiol.">
        <title>Novel evolutionary insights on the interactions of the Holosporales (Alphaproteobacteria) with eukaryotic hosts from comparative genomics.</title>
        <authorList>
            <person name="Giovannini M."/>
            <person name="Petroni G."/>
            <person name="Castelli M."/>
        </authorList>
    </citation>
    <scope>NUCLEOTIDE SEQUENCE [LARGE SCALE GENOMIC DNA]</scope>
    <source>
        <strain evidence="10 11">US_Bl 15I1</strain>
    </source>
</reference>
<dbReference type="Gene3D" id="1.10.3720.10">
    <property type="entry name" value="MetI-like"/>
    <property type="match status" value="1"/>
</dbReference>
<feature type="transmembrane region" description="Helical" evidence="8">
    <location>
        <begin position="81"/>
        <end position="104"/>
    </location>
</feature>
<keyword evidence="4" id="KW-1003">Cell membrane</keyword>
<dbReference type="InterPro" id="IPR000515">
    <property type="entry name" value="MetI-like"/>
</dbReference>
<evidence type="ECO:0000259" key="9">
    <source>
        <dbReference type="PROSITE" id="PS50928"/>
    </source>
</evidence>
<sequence length="302" mass="34192">MGKLVSKKWSILWVVISPYLWVSLFFLIPFFIVFKISLSNFKIGIPPYDPILTWVSETVLELKINLSSYLFIASDDLYYKVYLKSLGIASLGTLGALIVGYPLAYAIAKQPRQHHIFYLMLVLLPFWTSFLLRVYAWIGILSPKGIINNTLLSLGWIADPLPLLYNTGTVVLGIVYCYLPFMILPLYVALEKIDDTLIEAAFDLGARPWKVFLKIILPLSLPGVFTGCMLVLIPAVGEFVIPELLGGTQTLMIGKLLWNEFFNNRDWPVASAIAVLMLILLVIPIALFQKLQERQTEQHHED</sequence>
<feature type="transmembrane region" description="Helical" evidence="8">
    <location>
        <begin position="170"/>
        <end position="190"/>
    </location>
</feature>
<keyword evidence="11" id="KW-1185">Reference proteome</keyword>
<evidence type="ECO:0000256" key="2">
    <source>
        <dbReference type="ARBA" id="ARBA00007069"/>
    </source>
</evidence>
<evidence type="ECO:0000313" key="11">
    <source>
        <dbReference type="Proteomes" id="UP001330434"/>
    </source>
</evidence>
<dbReference type="SUPFAM" id="SSF161098">
    <property type="entry name" value="MetI-like"/>
    <property type="match status" value="1"/>
</dbReference>
<feature type="transmembrane region" description="Helical" evidence="8">
    <location>
        <begin position="267"/>
        <end position="288"/>
    </location>
</feature>
<evidence type="ECO:0000256" key="1">
    <source>
        <dbReference type="ARBA" id="ARBA00004651"/>
    </source>
</evidence>
<dbReference type="CDD" id="cd06261">
    <property type="entry name" value="TM_PBP2"/>
    <property type="match status" value="1"/>
</dbReference>
<feature type="transmembrane region" description="Helical" evidence="8">
    <location>
        <begin position="12"/>
        <end position="34"/>
    </location>
</feature>
<proteinExistence type="inferred from homology"/>
<dbReference type="RefSeq" id="WP_338453712.1">
    <property type="nucleotide sequence ID" value="NZ_CP133270.1"/>
</dbReference>
<evidence type="ECO:0000256" key="5">
    <source>
        <dbReference type="ARBA" id="ARBA00022692"/>
    </source>
</evidence>
<dbReference type="PANTHER" id="PTHR42929:SF3">
    <property type="entry name" value="PUTRESCINE TRANSPORT SYSTEM PERMEASE PROTEIN POTH"/>
    <property type="match status" value="1"/>
</dbReference>
<keyword evidence="3 8" id="KW-0813">Transport</keyword>
<keyword evidence="5 8" id="KW-0812">Transmembrane</keyword>
<dbReference type="PANTHER" id="PTHR42929">
    <property type="entry name" value="INNER MEMBRANE ABC TRANSPORTER PERMEASE PROTEIN YDCU-RELATED-RELATED"/>
    <property type="match status" value="1"/>
</dbReference>
<dbReference type="EMBL" id="CP133270">
    <property type="protein sequence ID" value="WVX66565.1"/>
    <property type="molecule type" value="Genomic_DNA"/>
</dbReference>
<keyword evidence="6 8" id="KW-1133">Transmembrane helix</keyword>
<evidence type="ECO:0000256" key="7">
    <source>
        <dbReference type="ARBA" id="ARBA00023136"/>
    </source>
</evidence>
<dbReference type="InterPro" id="IPR035906">
    <property type="entry name" value="MetI-like_sf"/>
</dbReference>
<dbReference type="Pfam" id="PF00528">
    <property type="entry name" value="BPD_transp_1"/>
    <property type="match status" value="1"/>
</dbReference>
<evidence type="ECO:0000256" key="6">
    <source>
        <dbReference type="ARBA" id="ARBA00022989"/>
    </source>
</evidence>
<dbReference type="Proteomes" id="UP001330434">
    <property type="component" value="Chromosome"/>
</dbReference>
<comment type="similarity">
    <text evidence="2">Belongs to the binding-protein-dependent transport system permease family. CysTW subfamily.</text>
</comment>
<evidence type="ECO:0000256" key="8">
    <source>
        <dbReference type="RuleBase" id="RU363032"/>
    </source>
</evidence>